<dbReference type="GO" id="GO:0032259">
    <property type="term" value="P:methylation"/>
    <property type="evidence" value="ECO:0007669"/>
    <property type="project" value="UniProtKB-KW"/>
</dbReference>
<keyword evidence="2" id="KW-0802">TPR repeat</keyword>
<dbReference type="PANTHER" id="PTHR45641">
    <property type="entry name" value="TETRATRICOPEPTIDE REPEAT PROTEIN (AFU_ORTHOLOGUE AFUA_6G03870)"/>
    <property type="match status" value="1"/>
</dbReference>
<keyword evidence="1" id="KW-0677">Repeat</keyword>
<dbReference type="InterPro" id="IPR011990">
    <property type="entry name" value="TPR-like_helical_dom_sf"/>
</dbReference>
<dbReference type="EMBL" id="LR784547">
    <property type="protein sequence ID" value="CAB3238355.1"/>
    <property type="molecule type" value="mRNA"/>
</dbReference>
<sequence length="492" mass="57934">MLYLLHVLNKFPNRFSLAIAIGNFALAKACFALQFYVDALTYFDEARRIWQINGFVKRTVLCYRMQGLVAYTNAEYSRSMELYRKAIAIESTKINREKGTLHEATVFTTMAHCCHMLGDIYEMEVYTNKVKEINSINYGSEFVLLTVSCQMLIGRSFYEELELEVAQKFYEDSIDTVFHLPDFKDHQPFYYFNKWRLGCCLCRQSRFSEALNLFELSLRSNMFVSRIQSTVALWCGTCLNRMKQYHEALKYLEESYVIRTTMLSEDLMTDPYAVDYFTTHGFATSRIGSYKESLESYDKLKTILLQRQAEHPKSRYEVRIASCQFHSAGVYYRQGNYKKARELTLLYLGILKREENIDENQKDENNIFIHGYSKEIAFCHKLLGQCYYAESQFAKAAKEFKCEMNILEQRTEKAIMDNGLAWCKFNLGKCYFGLRQHRLAAEQFEVAIEIWKYCDVNHLKSVRKIIRCAWWIKKSRSVANRSNSQWGKEQRL</sequence>
<evidence type="ECO:0000256" key="2">
    <source>
        <dbReference type="ARBA" id="ARBA00022803"/>
    </source>
</evidence>
<dbReference type="PANTHER" id="PTHR45641:SF19">
    <property type="entry name" value="NEPHROCYSTIN-3"/>
    <property type="match status" value="1"/>
</dbReference>
<keyword evidence="3" id="KW-0808">Transferase</keyword>
<evidence type="ECO:0000256" key="1">
    <source>
        <dbReference type="ARBA" id="ARBA00022737"/>
    </source>
</evidence>
<protein>
    <submittedName>
        <fullName evidence="3">DNA methyltransferase 1-associated protein 1-like</fullName>
    </submittedName>
</protein>
<gene>
    <name evidence="3" type="primary">Dmap1-003</name>
</gene>
<proteinExistence type="evidence at transcript level"/>
<keyword evidence="3" id="KW-0489">Methyltransferase</keyword>
<dbReference type="SMART" id="SM00028">
    <property type="entry name" value="TPR"/>
    <property type="match status" value="6"/>
</dbReference>
<accession>A0A6F9DB84</accession>
<dbReference type="InterPro" id="IPR019734">
    <property type="entry name" value="TPR_rpt"/>
</dbReference>
<name>A0A6F9DB84_9ASCI</name>
<evidence type="ECO:0000313" key="3">
    <source>
        <dbReference type="EMBL" id="CAB3238355.1"/>
    </source>
</evidence>
<organism evidence="3">
    <name type="scientific">Phallusia mammillata</name>
    <dbReference type="NCBI Taxonomy" id="59560"/>
    <lineage>
        <taxon>Eukaryota</taxon>
        <taxon>Metazoa</taxon>
        <taxon>Chordata</taxon>
        <taxon>Tunicata</taxon>
        <taxon>Ascidiacea</taxon>
        <taxon>Phlebobranchia</taxon>
        <taxon>Ascidiidae</taxon>
        <taxon>Phallusia</taxon>
    </lineage>
</organism>
<dbReference type="SUPFAM" id="SSF81901">
    <property type="entry name" value="HCP-like"/>
    <property type="match status" value="1"/>
</dbReference>
<dbReference type="SUPFAM" id="SSF48452">
    <property type="entry name" value="TPR-like"/>
    <property type="match status" value="1"/>
</dbReference>
<dbReference type="Gene3D" id="1.25.40.10">
    <property type="entry name" value="Tetratricopeptide repeat domain"/>
    <property type="match status" value="3"/>
</dbReference>
<dbReference type="GO" id="GO:0008168">
    <property type="term" value="F:methyltransferase activity"/>
    <property type="evidence" value="ECO:0007669"/>
    <property type="project" value="UniProtKB-KW"/>
</dbReference>
<reference evidence="3" key="1">
    <citation type="submission" date="2020-04" db="EMBL/GenBank/DDBJ databases">
        <authorList>
            <person name="Neveu A P."/>
        </authorList>
    </citation>
    <scope>NUCLEOTIDE SEQUENCE</scope>
    <source>
        <tissue evidence="3">Whole embryo</tissue>
    </source>
</reference>
<dbReference type="AlphaFoldDB" id="A0A6F9DB84"/>